<dbReference type="EMBL" id="JANGBQ010000014">
    <property type="protein sequence ID" value="MCQ5083304.1"/>
    <property type="molecule type" value="Genomic_DNA"/>
</dbReference>
<organism evidence="15 16">
    <name type="scientific">Alistipes onderdonkii</name>
    <dbReference type="NCBI Taxonomy" id="328813"/>
    <lineage>
        <taxon>Bacteria</taxon>
        <taxon>Pseudomonadati</taxon>
        <taxon>Bacteroidota</taxon>
        <taxon>Bacteroidia</taxon>
        <taxon>Bacteroidales</taxon>
        <taxon>Rikenellaceae</taxon>
        <taxon>Alistipes</taxon>
    </lineage>
</organism>
<comment type="subcellular location">
    <subcellularLocation>
        <location evidence="1">Membrane</location>
    </subcellularLocation>
</comment>
<dbReference type="SUPFAM" id="SSF53254">
    <property type="entry name" value="Phosphoglycerate mutase-like"/>
    <property type="match status" value="1"/>
</dbReference>
<dbReference type="Pfam" id="PF00328">
    <property type="entry name" value="His_Phos_2"/>
    <property type="match status" value="1"/>
</dbReference>
<comment type="catalytic activity">
    <reaction evidence="13">
        <text>(2R)-2,3-bisphosphoglycerate + H2O = (2R)-2-phosphoglycerate + phosphate</text>
        <dbReference type="Rhea" id="RHEA:27381"/>
        <dbReference type="ChEBI" id="CHEBI:15377"/>
        <dbReference type="ChEBI" id="CHEBI:43474"/>
        <dbReference type="ChEBI" id="CHEBI:58248"/>
        <dbReference type="ChEBI" id="CHEBI:58289"/>
        <dbReference type="EC" id="3.1.3.80"/>
    </reaction>
    <physiologicalReaction direction="left-to-right" evidence="13">
        <dbReference type="Rhea" id="RHEA:27382"/>
    </physiologicalReaction>
</comment>
<feature type="signal peptide" evidence="14">
    <location>
        <begin position="1"/>
        <end position="21"/>
    </location>
</feature>
<name>A0AAJ1CFI1_9BACT</name>
<evidence type="ECO:0000256" key="11">
    <source>
        <dbReference type="ARBA" id="ARBA00043671"/>
    </source>
</evidence>
<evidence type="ECO:0000256" key="5">
    <source>
        <dbReference type="ARBA" id="ARBA00018097"/>
    </source>
</evidence>
<dbReference type="GO" id="GO:0034417">
    <property type="term" value="F:bisphosphoglycerate 3-phosphatase activity"/>
    <property type="evidence" value="ECO:0007669"/>
    <property type="project" value="UniProtKB-EC"/>
</dbReference>
<comment type="catalytic activity">
    <reaction evidence="12">
        <text>1D-myo-inositol hexakisphosphate + H2O = 1D-myo-inositol 1,2,4,5,6-pentakisphosphate + phosphate</text>
        <dbReference type="Rhea" id="RHEA:16989"/>
        <dbReference type="ChEBI" id="CHEBI:15377"/>
        <dbReference type="ChEBI" id="CHEBI:43474"/>
        <dbReference type="ChEBI" id="CHEBI:57798"/>
        <dbReference type="ChEBI" id="CHEBI:58130"/>
        <dbReference type="EC" id="3.1.3.62"/>
    </reaction>
    <physiologicalReaction direction="left-to-right" evidence="12">
        <dbReference type="Rhea" id="RHEA:16990"/>
    </physiologicalReaction>
</comment>
<gene>
    <name evidence="15" type="ORF">NE651_10425</name>
</gene>
<dbReference type="GO" id="GO:0016020">
    <property type="term" value="C:membrane"/>
    <property type="evidence" value="ECO:0007669"/>
    <property type="project" value="UniProtKB-SubCell"/>
</dbReference>
<evidence type="ECO:0000256" key="14">
    <source>
        <dbReference type="SAM" id="SignalP"/>
    </source>
</evidence>
<evidence type="ECO:0000256" key="2">
    <source>
        <dbReference type="ARBA" id="ARBA00008422"/>
    </source>
</evidence>
<proteinExistence type="inferred from homology"/>
<feature type="chain" id="PRO_5042569309" description="Multiple inositol polyphosphate phosphatase 1" evidence="14">
    <location>
        <begin position="22"/>
        <end position="453"/>
    </location>
</feature>
<comment type="caution">
    <text evidence="15">The sequence shown here is derived from an EMBL/GenBank/DDBJ whole genome shotgun (WGS) entry which is preliminary data.</text>
</comment>
<evidence type="ECO:0000256" key="6">
    <source>
        <dbReference type="ARBA" id="ARBA00022729"/>
    </source>
</evidence>
<evidence type="ECO:0000256" key="12">
    <source>
        <dbReference type="ARBA" id="ARBA00043691"/>
    </source>
</evidence>
<dbReference type="RefSeq" id="WP_256166394.1">
    <property type="nucleotide sequence ID" value="NZ_JANGBQ010000014.1"/>
</dbReference>
<accession>A0AAJ1CFI1</accession>
<evidence type="ECO:0000256" key="7">
    <source>
        <dbReference type="ARBA" id="ARBA00022801"/>
    </source>
</evidence>
<evidence type="ECO:0000313" key="15">
    <source>
        <dbReference type="EMBL" id="MCQ5083304.1"/>
    </source>
</evidence>
<evidence type="ECO:0000256" key="13">
    <source>
        <dbReference type="ARBA" id="ARBA00043832"/>
    </source>
</evidence>
<evidence type="ECO:0000256" key="8">
    <source>
        <dbReference type="ARBA" id="ARBA00023136"/>
    </source>
</evidence>
<reference evidence="15" key="1">
    <citation type="submission" date="2022-06" db="EMBL/GenBank/DDBJ databases">
        <title>Isolation of gut microbiota from human fecal samples.</title>
        <authorList>
            <person name="Pamer E.G."/>
            <person name="Barat B."/>
            <person name="Waligurski E."/>
            <person name="Medina S."/>
            <person name="Paddock L."/>
            <person name="Mostad J."/>
        </authorList>
    </citation>
    <scope>NUCLEOTIDE SEQUENCE</scope>
    <source>
        <strain evidence="15">DFI.6.22</strain>
    </source>
</reference>
<dbReference type="EC" id="3.1.3.62" evidence="4"/>
<dbReference type="EC" id="3.1.3.80" evidence="3"/>
<dbReference type="Proteomes" id="UP001205035">
    <property type="component" value="Unassembled WGS sequence"/>
</dbReference>
<dbReference type="InterPro" id="IPR029033">
    <property type="entry name" value="His_PPase_superfam"/>
</dbReference>
<sequence>MTVRIMRFTKLLLGLGLAACAWPLSGQNARQEIYADPDKAGGVYYAYTYDNPARTPAPEGYEPFYISHYGRHGSRWLLRASEYTEVLETFGKAAREGALSEFGQDVLRRVERACSDGEGRAGDLTPLGAEQHYGIAERMFESYPEVFRGNARVDAQSTVVVRCVLSMAAFCDQLRRMNPELEITRTANNRTTRYLNFFSTAANPGPAPEYLNLLKSESWIEAEEGFRESRMHPERLMARLFAGGKVPADIDQRELMQQLWALTVNEQDTRSGITFRDLFTPDELYAVWECVNYRFYHQRGPGALNRGYALRYATALLEEIIARADSALVRGVPAADLRFGHDGNLMPLTCLMAFDGCTAEVSDPGLIADAWRDYRISPMAANIQMIFYRKEGTADILVRILHNEHEMYLPLASARPPYYKWDDLRAFYHRRIAEAKGTAAEPPSAGALQAPGA</sequence>
<comment type="similarity">
    <text evidence="2">Belongs to the histidine acid phosphatase family. MINPP1 subfamily.</text>
</comment>
<evidence type="ECO:0000256" key="1">
    <source>
        <dbReference type="ARBA" id="ARBA00004370"/>
    </source>
</evidence>
<evidence type="ECO:0000256" key="10">
    <source>
        <dbReference type="ARBA" id="ARBA00043668"/>
    </source>
</evidence>
<dbReference type="AlphaFoldDB" id="A0AAJ1CFI1"/>
<protein>
    <recommendedName>
        <fullName evidence="5">Multiple inositol polyphosphate phosphatase 1</fullName>
        <ecNumber evidence="4">3.1.3.62</ecNumber>
        <ecNumber evidence="3">3.1.3.80</ecNumber>
    </recommendedName>
    <alternativeName>
        <fullName evidence="9">2,3-bisphosphoglycerate 3-phosphatase</fullName>
    </alternativeName>
</protein>
<evidence type="ECO:0000313" key="16">
    <source>
        <dbReference type="Proteomes" id="UP001205035"/>
    </source>
</evidence>
<dbReference type="PANTHER" id="PTHR20963">
    <property type="entry name" value="MULTIPLE INOSITOL POLYPHOSPHATE PHOSPHATASE-RELATED"/>
    <property type="match status" value="1"/>
</dbReference>
<keyword evidence="8" id="KW-0472">Membrane</keyword>
<evidence type="ECO:0000256" key="9">
    <source>
        <dbReference type="ARBA" id="ARBA00031642"/>
    </source>
</evidence>
<comment type="catalytic activity">
    <reaction evidence="11">
        <text>1D-myo-inositol 1,2,4,5,6-pentakisphosphate + H2O = 1D-myo-inositol 1,2,5,6-tetrakisphosphate + phosphate</text>
        <dbReference type="Rhea" id="RHEA:77115"/>
        <dbReference type="ChEBI" id="CHEBI:15377"/>
        <dbReference type="ChEBI" id="CHEBI:43474"/>
        <dbReference type="ChEBI" id="CHEBI:57798"/>
        <dbReference type="ChEBI" id="CHEBI:195535"/>
        <dbReference type="EC" id="3.1.3.62"/>
    </reaction>
    <physiologicalReaction direction="left-to-right" evidence="11">
        <dbReference type="Rhea" id="RHEA:77116"/>
    </physiologicalReaction>
</comment>
<evidence type="ECO:0000256" key="3">
    <source>
        <dbReference type="ARBA" id="ARBA00012976"/>
    </source>
</evidence>
<keyword evidence="6 14" id="KW-0732">Signal</keyword>
<dbReference type="InterPro" id="IPR000560">
    <property type="entry name" value="His_Pase_clade-2"/>
</dbReference>
<dbReference type="Gene3D" id="3.40.50.1240">
    <property type="entry name" value="Phosphoglycerate mutase-like"/>
    <property type="match status" value="1"/>
</dbReference>
<dbReference type="PANTHER" id="PTHR20963:SF8">
    <property type="entry name" value="MULTIPLE INOSITOL POLYPHOSPHATE PHOSPHATASE 1"/>
    <property type="match status" value="1"/>
</dbReference>
<evidence type="ECO:0000256" key="4">
    <source>
        <dbReference type="ARBA" id="ARBA00013040"/>
    </source>
</evidence>
<comment type="catalytic activity">
    <reaction evidence="10">
        <text>1D-myo-inositol 1,2,5,6-tetrakisphosphate + H2O = 1D-myo-inositol 1,2,6-trisphosphate + phosphate</text>
        <dbReference type="Rhea" id="RHEA:77119"/>
        <dbReference type="ChEBI" id="CHEBI:15377"/>
        <dbReference type="ChEBI" id="CHEBI:43474"/>
        <dbReference type="ChEBI" id="CHEBI:195535"/>
        <dbReference type="ChEBI" id="CHEBI:195537"/>
        <dbReference type="EC" id="3.1.3.62"/>
    </reaction>
    <physiologicalReaction direction="left-to-right" evidence="10">
        <dbReference type="Rhea" id="RHEA:77120"/>
    </physiologicalReaction>
</comment>
<keyword evidence="7" id="KW-0378">Hydrolase</keyword>